<gene>
    <name evidence="2" type="ORF">MNBD_NITROSPINAE05-1485</name>
</gene>
<accession>A0A3B1DUW0</accession>
<dbReference type="Pfam" id="PF03781">
    <property type="entry name" value="FGE-sulfatase"/>
    <property type="match status" value="1"/>
</dbReference>
<dbReference type="SUPFAM" id="SSF56436">
    <property type="entry name" value="C-type lectin-like"/>
    <property type="match status" value="1"/>
</dbReference>
<sequence length="303" mass="34775">MPIRIPALFLILLFCLPGAFAVLPQAHAKSEDSQKNDFPLMARVKSGPFKRGSLFNETKEYLKQCRKTDRKCQLWWFEDELPQKLVDVDSFWIDIFEVTNARYLKFVQATGHRPALDDSCQTAKCREGNLWVGASFPPEIRDQPVTQVNWYDADAYCAWAGKRLPSEAEWEKAARGKKANVYPWGSGHPKGKATFKRKWQGASTMTTVGSHQNGESIYGVFDMAGNVWEWVDDWYHFKYYSIGRTKNPRGPANGDFKVVRGGSWVNYENSLRSAFRRWSRPEVRFNDTGFRCARDDTDGASDK</sequence>
<organism evidence="2">
    <name type="scientific">hydrothermal vent metagenome</name>
    <dbReference type="NCBI Taxonomy" id="652676"/>
    <lineage>
        <taxon>unclassified sequences</taxon>
        <taxon>metagenomes</taxon>
        <taxon>ecological metagenomes</taxon>
    </lineage>
</organism>
<dbReference type="AlphaFoldDB" id="A0A3B1DUW0"/>
<dbReference type="InterPro" id="IPR005532">
    <property type="entry name" value="SUMF_dom"/>
</dbReference>
<dbReference type="GO" id="GO:0120147">
    <property type="term" value="F:formylglycine-generating oxidase activity"/>
    <property type="evidence" value="ECO:0007669"/>
    <property type="project" value="TreeGrafter"/>
</dbReference>
<dbReference type="EMBL" id="UOGG01000199">
    <property type="protein sequence ID" value="VAX32417.1"/>
    <property type="molecule type" value="Genomic_DNA"/>
</dbReference>
<feature type="domain" description="Sulfatase-modifying factor enzyme-like" evidence="1">
    <location>
        <begin position="41"/>
        <end position="294"/>
    </location>
</feature>
<dbReference type="InterPro" id="IPR016187">
    <property type="entry name" value="CTDL_fold"/>
</dbReference>
<evidence type="ECO:0000259" key="1">
    <source>
        <dbReference type="Pfam" id="PF03781"/>
    </source>
</evidence>
<protein>
    <recommendedName>
        <fullName evidence="1">Sulfatase-modifying factor enzyme-like domain-containing protein</fullName>
    </recommendedName>
</protein>
<name>A0A3B1DUW0_9ZZZZ</name>
<evidence type="ECO:0000313" key="2">
    <source>
        <dbReference type="EMBL" id="VAX32417.1"/>
    </source>
</evidence>
<reference evidence="2" key="1">
    <citation type="submission" date="2018-06" db="EMBL/GenBank/DDBJ databases">
        <authorList>
            <person name="Zhirakovskaya E."/>
        </authorList>
    </citation>
    <scope>NUCLEOTIDE SEQUENCE</scope>
</reference>
<dbReference type="InterPro" id="IPR051043">
    <property type="entry name" value="Sulfatase_Mod_Factor_Kinase"/>
</dbReference>
<dbReference type="PANTHER" id="PTHR23150">
    <property type="entry name" value="SULFATASE MODIFYING FACTOR 1, 2"/>
    <property type="match status" value="1"/>
</dbReference>
<dbReference type="Gene3D" id="3.90.1580.10">
    <property type="entry name" value="paralog of FGE (formylglycine-generating enzyme)"/>
    <property type="match status" value="1"/>
</dbReference>
<dbReference type="PANTHER" id="PTHR23150:SF19">
    <property type="entry name" value="FORMYLGLYCINE-GENERATING ENZYME"/>
    <property type="match status" value="1"/>
</dbReference>
<dbReference type="InterPro" id="IPR042095">
    <property type="entry name" value="SUMF_sf"/>
</dbReference>
<proteinExistence type="predicted"/>